<sequence length="45" mass="4858">MQVRTIQSKISSQSPTEAVDVVHEMSVLNSGFNDISNSMYGLTVG</sequence>
<accession>A0A8S5UC40</accession>
<protein>
    <submittedName>
        <fullName evidence="1">Uncharacterized protein</fullName>
    </submittedName>
</protein>
<dbReference type="EMBL" id="BK016062">
    <property type="protein sequence ID" value="DAF91934.1"/>
    <property type="molecule type" value="Genomic_DNA"/>
</dbReference>
<evidence type="ECO:0000313" key="1">
    <source>
        <dbReference type="EMBL" id="DAF91934.1"/>
    </source>
</evidence>
<reference evidence="1" key="1">
    <citation type="journal article" date="2021" name="Proc. Natl. Acad. Sci. U.S.A.">
        <title>A Catalog of Tens of Thousands of Viruses from Human Metagenomes Reveals Hidden Associations with Chronic Diseases.</title>
        <authorList>
            <person name="Tisza M.J."/>
            <person name="Buck C.B."/>
        </authorList>
    </citation>
    <scope>NUCLEOTIDE SEQUENCE</scope>
    <source>
        <strain evidence="1">CtZkC8</strain>
    </source>
</reference>
<organism evidence="1">
    <name type="scientific">Podoviridae sp. ctZkC8</name>
    <dbReference type="NCBI Taxonomy" id="2825259"/>
    <lineage>
        <taxon>Viruses</taxon>
        <taxon>Duplodnaviria</taxon>
        <taxon>Heunggongvirae</taxon>
        <taxon>Uroviricota</taxon>
        <taxon>Caudoviricetes</taxon>
    </lineage>
</organism>
<proteinExistence type="predicted"/>
<name>A0A8S5UC40_9CAUD</name>